<dbReference type="Proteomes" id="UP000754883">
    <property type="component" value="Unassembled WGS sequence"/>
</dbReference>
<dbReference type="AlphaFoldDB" id="A0A9N9Y8B2"/>
<accession>A0A9N9Y8B2</accession>
<gene>
    <name evidence="2" type="ORF">CBYS24578_00010828</name>
</gene>
<sequence length="127" mass="13319">MPSKAKASGDAAAAEAQLPPVVRLPGTTAAAGRAAEPAISSEISAESASRWDQIDAGGLGDAQYISPPALRIYTLKLVDISHPSHALMLQLPQRVTQPRAALAHPQQFGALRSIGFWTAQKNRKEAG</sequence>
<feature type="compositionally biased region" description="Low complexity" evidence="1">
    <location>
        <begin position="1"/>
        <end position="16"/>
    </location>
</feature>
<evidence type="ECO:0000313" key="2">
    <source>
        <dbReference type="EMBL" id="CAG9992616.1"/>
    </source>
</evidence>
<reference evidence="2" key="1">
    <citation type="submission" date="2021-10" db="EMBL/GenBank/DDBJ databases">
        <authorList>
            <person name="Piombo E."/>
        </authorList>
    </citation>
    <scope>NUCLEOTIDE SEQUENCE</scope>
</reference>
<comment type="caution">
    <text evidence="2">The sequence shown here is derived from an EMBL/GenBank/DDBJ whole genome shotgun (WGS) entry which is preliminary data.</text>
</comment>
<evidence type="ECO:0000313" key="3">
    <source>
        <dbReference type="Proteomes" id="UP000754883"/>
    </source>
</evidence>
<dbReference type="EMBL" id="CABFNO020001496">
    <property type="protein sequence ID" value="CAG9992616.1"/>
    <property type="molecule type" value="Genomic_DNA"/>
</dbReference>
<evidence type="ECO:0000256" key="1">
    <source>
        <dbReference type="SAM" id="MobiDB-lite"/>
    </source>
</evidence>
<keyword evidence="3" id="KW-1185">Reference proteome</keyword>
<feature type="region of interest" description="Disordered" evidence="1">
    <location>
        <begin position="1"/>
        <end position="42"/>
    </location>
</feature>
<proteinExistence type="predicted"/>
<organism evidence="2 3">
    <name type="scientific">Clonostachys byssicola</name>
    <dbReference type="NCBI Taxonomy" id="160290"/>
    <lineage>
        <taxon>Eukaryota</taxon>
        <taxon>Fungi</taxon>
        <taxon>Dikarya</taxon>
        <taxon>Ascomycota</taxon>
        <taxon>Pezizomycotina</taxon>
        <taxon>Sordariomycetes</taxon>
        <taxon>Hypocreomycetidae</taxon>
        <taxon>Hypocreales</taxon>
        <taxon>Bionectriaceae</taxon>
        <taxon>Clonostachys</taxon>
    </lineage>
</organism>
<feature type="compositionally biased region" description="Low complexity" evidence="1">
    <location>
        <begin position="25"/>
        <end position="42"/>
    </location>
</feature>
<name>A0A9N9Y8B2_9HYPO</name>
<protein>
    <submittedName>
        <fullName evidence="2">Uncharacterized protein</fullName>
    </submittedName>
</protein>